<evidence type="ECO:0000313" key="2">
    <source>
        <dbReference type="EMBL" id="DAF62494.1"/>
    </source>
</evidence>
<dbReference type="EMBL" id="BK032823">
    <property type="protein sequence ID" value="DAF62494.1"/>
    <property type="molecule type" value="Genomic_DNA"/>
</dbReference>
<keyword evidence="1" id="KW-0812">Transmembrane</keyword>
<sequence length="76" mass="8594">MVPIILLPVESLISAIPVIAGSGLNLLYKYNRPYVDNLGPSFYDFSDNIEEDSKSEKYCSMKEYQAVFNAQKNKRG</sequence>
<evidence type="ECO:0000256" key="1">
    <source>
        <dbReference type="SAM" id="Phobius"/>
    </source>
</evidence>
<name>A0A8S5TGU5_9CAUD</name>
<protein>
    <submittedName>
        <fullName evidence="2">Uncharacterized protein</fullName>
    </submittedName>
</protein>
<organism evidence="2">
    <name type="scientific">Myoviridae sp. ctIty1</name>
    <dbReference type="NCBI Taxonomy" id="2827673"/>
    <lineage>
        <taxon>Viruses</taxon>
        <taxon>Duplodnaviria</taxon>
        <taxon>Heunggongvirae</taxon>
        <taxon>Uroviricota</taxon>
        <taxon>Caudoviricetes</taxon>
    </lineage>
</organism>
<feature type="transmembrane region" description="Helical" evidence="1">
    <location>
        <begin position="6"/>
        <end position="28"/>
    </location>
</feature>
<keyword evidence="1" id="KW-0472">Membrane</keyword>
<proteinExistence type="predicted"/>
<accession>A0A8S5TGU5</accession>
<reference evidence="2" key="1">
    <citation type="journal article" date="2021" name="Proc. Natl. Acad. Sci. U.S.A.">
        <title>A Catalog of Tens of Thousands of Viruses from Human Metagenomes Reveals Hidden Associations with Chronic Diseases.</title>
        <authorList>
            <person name="Tisza M.J."/>
            <person name="Buck C.B."/>
        </authorList>
    </citation>
    <scope>NUCLEOTIDE SEQUENCE</scope>
    <source>
        <strain evidence="2">CtIty1</strain>
    </source>
</reference>
<keyword evidence="1" id="KW-1133">Transmembrane helix</keyword>